<evidence type="ECO:0000259" key="2">
    <source>
        <dbReference type="PROSITE" id="PS50405"/>
    </source>
</evidence>
<feature type="domain" description="GST N-terminal" evidence="1">
    <location>
        <begin position="1"/>
        <end position="88"/>
    </location>
</feature>
<dbReference type="InterPro" id="IPR004046">
    <property type="entry name" value="GST_C"/>
</dbReference>
<keyword evidence="4" id="KW-1185">Reference proteome</keyword>
<gene>
    <name evidence="3" type="ORF">HB375_04070</name>
</gene>
<proteinExistence type="predicted"/>
<dbReference type="PROSITE" id="PS50404">
    <property type="entry name" value="GST_NTER"/>
    <property type="match status" value="1"/>
</dbReference>
<dbReference type="SUPFAM" id="SSF52833">
    <property type="entry name" value="Thioredoxin-like"/>
    <property type="match status" value="1"/>
</dbReference>
<name>A0ABX0V949_9HYPH</name>
<dbReference type="RefSeq" id="WP_167671641.1">
    <property type="nucleotide sequence ID" value="NZ_JAATJS010000001.1"/>
</dbReference>
<dbReference type="Gene3D" id="1.20.1050.10">
    <property type="match status" value="1"/>
</dbReference>
<dbReference type="CDD" id="cd03192">
    <property type="entry name" value="GST_C_Sigma_like"/>
    <property type="match status" value="1"/>
</dbReference>
<dbReference type="InterPro" id="IPR036282">
    <property type="entry name" value="Glutathione-S-Trfase_C_sf"/>
</dbReference>
<dbReference type="InterPro" id="IPR036249">
    <property type="entry name" value="Thioredoxin-like_sf"/>
</dbReference>
<dbReference type="EMBL" id="JAATJS010000001">
    <property type="protein sequence ID" value="NIX75791.1"/>
    <property type="molecule type" value="Genomic_DNA"/>
</dbReference>
<dbReference type="PANTHER" id="PTHR11571">
    <property type="entry name" value="GLUTATHIONE S-TRANSFERASE"/>
    <property type="match status" value="1"/>
</dbReference>
<dbReference type="PROSITE" id="PS50405">
    <property type="entry name" value="GST_CTER"/>
    <property type="match status" value="1"/>
</dbReference>
<dbReference type="InterPro" id="IPR004045">
    <property type="entry name" value="Glutathione_S-Trfase_N"/>
</dbReference>
<dbReference type="Proteomes" id="UP000707352">
    <property type="component" value="Unassembled WGS sequence"/>
</dbReference>
<evidence type="ECO:0000259" key="1">
    <source>
        <dbReference type="PROSITE" id="PS50404"/>
    </source>
</evidence>
<dbReference type="InterPro" id="IPR010987">
    <property type="entry name" value="Glutathione-S-Trfase_C-like"/>
</dbReference>
<dbReference type="PANTHER" id="PTHR11571:SF263">
    <property type="entry name" value="GLUTATHIONE S-TRANSFERASE"/>
    <property type="match status" value="1"/>
</dbReference>
<protein>
    <submittedName>
        <fullName evidence="3">Glutathione S-transferase</fullName>
    </submittedName>
</protein>
<evidence type="ECO:0000313" key="4">
    <source>
        <dbReference type="Proteomes" id="UP000707352"/>
    </source>
</evidence>
<evidence type="ECO:0000313" key="3">
    <source>
        <dbReference type="EMBL" id="NIX75791.1"/>
    </source>
</evidence>
<dbReference type="Pfam" id="PF14497">
    <property type="entry name" value="GST_C_3"/>
    <property type="match status" value="1"/>
</dbReference>
<dbReference type="InterPro" id="IPR050213">
    <property type="entry name" value="GST_superfamily"/>
</dbReference>
<organism evidence="3 4">
    <name type="scientific">Microvirga terricola</name>
    <dbReference type="NCBI Taxonomy" id="2719797"/>
    <lineage>
        <taxon>Bacteria</taxon>
        <taxon>Pseudomonadati</taxon>
        <taxon>Pseudomonadota</taxon>
        <taxon>Alphaproteobacteria</taxon>
        <taxon>Hyphomicrobiales</taxon>
        <taxon>Methylobacteriaceae</taxon>
        <taxon>Microvirga</taxon>
    </lineage>
</organism>
<dbReference type="SUPFAM" id="SSF47616">
    <property type="entry name" value="GST C-terminal domain-like"/>
    <property type="match status" value="1"/>
</dbReference>
<reference evidence="3 4" key="1">
    <citation type="submission" date="2020-03" db="EMBL/GenBank/DDBJ databases">
        <title>The genome sequence of Microvirga sp. c23x22.</title>
        <authorList>
            <person name="Zhang X."/>
        </authorList>
    </citation>
    <scope>NUCLEOTIDE SEQUENCE [LARGE SCALE GENOMIC DNA]</scope>
    <source>
        <strain evidence="4">c23x22</strain>
    </source>
</reference>
<comment type="caution">
    <text evidence="3">The sequence shown here is derived from an EMBL/GenBank/DDBJ whole genome shotgun (WGS) entry which is preliminary data.</text>
</comment>
<accession>A0ABX0V949</accession>
<feature type="domain" description="GST C-terminal" evidence="2">
    <location>
        <begin position="97"/>
        <end position="226"/>
    </location>
</feature>
<dbReference type="Gene3D" id="3.40.30.10">
    <property type="entry name" value="Glutaredoxin"/>
    <property type="match status" value="1"/>
</dbReference>
<sequence>MAYELFYWPSIQGRGEFVRLALEDAGADYVDVARGSSKDGLGIRAMMRVMEEAAHPPFAPPFLRDGNVLIGQTAEILLYLGPKLGLVPKSETGCLWAHQIQLTVTDLVAEAHDTHHPLSVERYYEDQKEEAAERAADFRKHRIPKFLDWFETILARNPAGGKHLVGRSTTYADLSLFQIVEGLSYAFPKAMKRILKTTPRVVALHDAVSERRRIKAYLASERRIPFNEDGIFRHYPELDA</sequence>